<dbReference type="InterPro" id="IPR008523">
    <property type="entry name" value="DUF805"/>
</dbReference>
<dbReference type="PANTHER" id="PTHR34980">
    <property type="entry name" value="INNER MEMBRANE PROTEIN-RELATED-RELATED"/>
    <property type="match status" value="1"/>
</dbReference>
<evidence type="ECO:0000313" key="3">
    <source>
        <dbReference type="Proteomes" id="UP000256845"/>
    </source>
</evidence>
<dbReference type="AlphaFoldDB" id="A0A3D9HKD7"/>
<comment type="caution">
    <text evidence="2">The sequence shown here is derived from an EMBL/GenBank/DDBJ whole genome shotgun (WGS) entry which is preliminary data.</text>
</comment>
<dbReference type="Proteomes" id="UP000256845">
    <property type="component" value="Unassembled WGS sequence"/>
</dbReference>
<organism evidence="2 3">
    <name type="scientific">Aestuariispira insulae</name>
    <dbReference type="NCBI Taxonomy" id="1461337"/>
    <lineage>
        <taxon>Bacteria</taxon>
        <taxon>Pseudomonadati</taxon>
        <taxon>Pseudomonadota</taxon>
        <taxon>Alphaproteobacteria</taxon>
        <taxon>Rhodospirillales</taxon>
        <taxon>Kiloniellaceae</taxon>
        <taxon>Aestuariispira</taxon>
    </lineage>
</organism>
<sequence length="124" mass="13850">MGFGEAISTCFRKYVDFSGRARRSEYWYFTLFYVIISVILGVVESAIETQILSLIVGLAFFLPSLAVSVRRMHDIDRSGWWVLIGIVPLIGWIVFIIFCCTDSKDPNRFGENPKGMTATGVAAG</sequence>
<feature type="transmembrane region" description="Helical" evidence="1">
    <location>
        <begin position="79"/>
        <end position="98"/>
    </location>
</feature>
<keyword evidence="1" id="KW-1133">Transmembrane helix</keyword>
<accession>A0A3D9HKD7</accession>
<dbReference type="PANTHER" id="PTHR34980:SF2">
    <property type="entry name" value="INNER MEMBRANE PROTEIN YHAH-RELATED"/>
    <property type="match status" value="1"/>
</dbReference>
<reference evidence="2 3" key="1">
    <citation type="submission" date="2018-07" db="EMBL/GenBank/DDBJ databases">
        <title>Genomic Encyclopedia of Type Strains, Phase III (KMG-III): the genomes of soil and plant-associated and newly described type strains.</title>
        <authorList>
            <person name="Whitman W."/>
        </authorList>
    </citation>
    <scope>NUCLEOTIDE SEQUENCE [LARGE SCALE GENOMIC DNA]</scope>
    <source>
        <strain evidence="2 3">CECT 8488</strain>
    </source>
</reference>
<name>A0A3D9HKD7_9PROT</name>
<keyword evidence="1" id="KW-0812">Transmembrane</keyword>
<protein>
    <submittedName>
        <fullName evidence="2">Uncharacterized membrane protein YhaH (DUF805 family)</fullName>
    </submittedName>
</protein>
<keyword evidence="3" id="KW-1185">Reference proteome</keyword>
<keyword evidence="1" id="KW-0472">Membrane</keyword>
<dbReference type="GO" id="GO:0005886">
    <property type="term" value="C:plasma membrane"/>
    <property type="evidence" value="ECO:0007669"/>
    <property type="project" value="TreeGrafter"/>
</dbReference>
<gene>
    <name evidence="2" type="ORF">DFP90_105112</name>
</gene>
<dbReference type="Pfam" id="PF05656">
    <property type="entry name" value="DUF805"/>
    <property type="match status" value="1"/>
</dbReference>
<evidence type="ECO:0000256" key="1">
    <source>
        <dbReference type="SAM" id="Phobius"/>
    </source>
</evidence>
<feature type="transmembrane region" description="Helical" evidence="1">
    <location>
        <begin position="49"/>
        <end position="67"/>
    </location>
</feature>
<dbReference type="EMBL" id="QRDW01000005">
    <property type="protein sequence ID" value="RED49741.1"/>
    <property type="molecule type" value="Genomic_DNA"/>
</dbReference>
<evidence type="ECO:0000313" key="2">
    <source>
        <dbReference type="EMBL" id="RED49741.1"/>
    </source>
</evidence>
<proteinExistence type="predicted"/>
<feature type="transmembrane region" description="Helical" evidence="1">
    <location>
        <begin position="26"/>
        <end position="43"/>
    </location>
</feature>
<dbReference type="OrthoDB" id="9812349at2"/>